<dbReference type="OrthoDB" id="9775333at2"/>
<dbReference type="Pfam" id="PF05936">
    <property type="entry name" value="T6SS_VasE"/>
    <property type="match status" value="1"/>
</dbReference>
<protein>
    <submittedName>
        <fullName evidence="1">Type VI secretion protein, VC_A0114 family</fullName>
    </submittedName>
</protein>
<dbReference type="HOGENOM" id="CLU_031690_3_1_7"/>
<dbReference type="RefSeq" id="WP_015336768.1">
    <property type="nucleotide sequence ID" value="NC_020055.1"/>
</dbReference>
<organism evidence="1 2">
    <name type="scientific">Maridesulfovibrio hydrothermalis AM13 = DSM 14728</name>
    <dbReference type="NCBI Taxonomy" id="1121451"/>
    <lineage>
        <taxon>Bacteria</taxon>
        <taxon>Pseudomonadati</taxon>
        <taxon>Thermodesulfobacteriota</taxon>
        <taxon>Desulfovibrionia</taxon>
        <taxon>Desulfovibrionales</taxon>
        <taxon>Desulfovibrionaceae</taxon>
        <taxon>Maridesulfovibrio</taxon>
    </lineage>
</organism>
<dbReference type="AlphaFoldDB" id="L0RD65"/>
<dbReference type="eggNOG" id="COG3522">
    <property type="taxonomic scope" value="Bacteria"/>
</dbReference>
<dbReference type="PANTHER" id="PTHR35566:SF1">
    <property type="entry name" value="TYPE VI SECRETION SYSTEM BASEPLATE COMPONENT TSSK1"/>
    <property type="match status" value="1"/>
</dbReference>
<evidence type="ECO:0000313" key="1">
    <source>
        <dbReference type="EMBL" id="CCO24167.1"/>
    </source>
</evidence>
<keyword evidence="2" id="KW-1185">Reference proteome</keyword>
<reference evidence="1 2" key="1">
    <citation type="submission" date="2012-10" db="EMBL/GenBank/DDBJ databases">
        <authorList>
            <person name="Genoscope - CEA"/>
        </authorList>
    </citation>
    <scope>NUCLEOTIDE SEQUENCE [LARGE SCALE GENOMIC DNA]</scope>
    <source>
        <strain evidence="2">AM13 / DSM 14728</strain>
    </source>
</reference>
<dbReference type="EMBL" id="FO203522">
    <property type="protein sequence ID" value="CCO24167.1"/>
    <property type="molecule type" value="Genomic_DNA"/>
</dbReference>
<dbReference type="InterPro" id="IPR010263">
    <property type="entry name" value="T6SS_TssK"/>
</dbReference>
<dbReference type="STRING" id="1121451.DESAM_21894"/>
<sequence>MHANKPLFWHQGLFLQPQHFQLADLHQLHRLRAIREFGQPYFWGVTRLKIRTGALERRNFEVSDIEILFDDGNFVCFPGNAKLEPRSFDKAWVDGEKPFMVYLGLRKWNPEGGNVSLVDDDASVVNTMFAASPDPEELPDMLGNGPVAQVKPMRYVLRLFFENELEDLGAYTILPLARLILDVQQVRLDDSFIPPALTMRASDSLNNIFKDISDQVASRCRRLEQYKNPAGLGAGDLDFTSTVFLLALRTLNRYAPKLKHLADAPNIHPWKAFGVLRQIIGELSSFSRDISALGEGGSGEKLVPDYDHENLGPCFEAARSIITHILDSLTAGPEFMSQFVFEDPYYTAELPERAFGPGNTFWLLVRTDRPDQALPEILKIAKLSATRGMSALLARAVHGIGLIHVENPPPGLPRSKGALCFRFDTLSHLWEDVEKSRSISLYWDSAPKEMTAYIAAMRG</sequence>
<proteinExistence type="predicted"/>
<accession>L0RD65</accession>
<dbReference type="PATRIC" id="fig|1121451.3.peg.2126"/>
<name>L0RD65_9BACT</name>
<dbReference type="Proteomes" id="UP000010808">
    <property type="component" value="Chromosome"/>
</dbReference>
<dbReference type="NCBIfam" id="TIGR03353">
    <property type="entry name" value="VI_chp_4"/>
    <property type="match status" value="1"/>
</dbReference>
<dbReference type="PANTHER" id="PTHR35566">
    <property type="entry name" value="BLR3599 PROTEIN"/>
    <property type="match status" value="1"/>
</dbReference>
<evidence type="ECO:0000313" key="2">
    <source>
        <dbReference type="Proteomes" id="UP000010808"/>
    </source>
</evidence>
<gene>
    <name evidence="1" type="ORF">DESAM_21894</name>
</gene>
<dbReference type="KEGG" id="dhy:DESAM_21894"/>